<evidence type="ECO:0000256" key="2">
    <source>
        <dbReference type="ARBA" id="ARBA00023242"/>
    </source>
</evidence>
<dbReference type="Proteomes" id="UP001286313">
    <property type="component" value="Unassembled WGS sequence"/>
</dbReference>
<proteinExistence type="predicted"/>
<name>A0AAE1GC53_PETCI</name>
<dbReference type="PROSITE" id="PS51319">
    <property type="entry name" value="TFIIS_N"/>
    <property type="match status" value="1"/>
</dbReference>
<dbReference type="EMBL" id="JAWQEG010000431">
    <property type="protein sequence ID" value="KAK3890339.1"/>
    <property type="molecule type" value="Genomic_DNA"/>
</dbReference>
<dbReference type="CDD" id="cd00183">
    <property type="entry name" value="TFIIS_I"/>
    <property type="match status" value="1"/>
</dbReference>
<organism evidence="5 6">
    <name type="scientific">Petrolisthes cinctipes</name>
    <name type="common">Flat porcelain crab</name>
    <dbReference type="NCBI Taxonomy" id="88211"/>
    <lineage>
        <taxon>Eukaryota</taxon>
        <taxon>Metazoa</taxon>
        <taxon>Ecdysozoa</taxon>
        <taxon>Arthropoda</taxon>
        <taxon>Crustacea</taxon>
        <taxon>Multicrustacea</taxon>
        <taxon>Malacostraca</taxon>
        <taxon>Eumalacostraca</taxon>
        <taxon>Eucarida</taxon>
        <taxon>Decapoda</taxon>
        <taxon>Pleocyemata</taxon>
        <taxon>Anomura</taxon>
        <taxon>Galatheoidea</taxon>
        <taxon>Porcellanidae</taxon>
        <taxon>Petrolisthes</taxon>
    </lineage>
</organism>
<dbReference type="SMART" id="SM00509">
    <property type="entry name" value="TFS2N"/>
    <property type="match status" value="1"/>
</dbReference>
<evidence type="ECO:0000313" key="5">
    <source>
        <dbReference type="EMBL" id="KAK3890339.1"/>
    </source>
</evidence>
<dbReference type="AlphaFoldDB" id="A0AAE1GC53"/>
<accession>A0AAE1GC53</accession>
<dbReference type="InterPro" id="IPR035441">
    <property type="entry name" value="TFIIS/LEDGF_dom_sf"/>
</dbReference>
<comment type="caution">
    <text evidence="5">The sequence shown here is derived from an EMBL/GenBank/DDBJ whole genome shotgun (WGS) entry which is preliminary data.</text>
</comment>
<dbReference type="Gene3D" id="1.20.930.10">
    <property type="entry name" value="Conserved domain common to transcription factors TFIIS, elongin A, CRSP70"/>
    <property type="match status" value="1"/>
</dbReference>
<protein>
    <recommendedName>
        <fullName evidence="4">TFIIS N-terminal domain-containing protein</fullName>
    </recommendedName>
</protein>
<dbReference type="GO" id="GO:0005634">
    <property type="term" value="C:nucleus"/>
    <property type="evidence" value="ECO:0007669"/>
    <property type="project" value="UniProtKB-SubCell"/>
</dbReference>
<dbReference type="SUPFAM" id="SSF47676">
    <property type="entry name" value="Conserved domain common to transcription factors TFIIS, elongin A, CRSP70"/>
    <property type="match status" value="1"/>
</dbReference>
<dbReference type="InterPro" id="IPR003617">
    <property type="entry name" value="TFIIS/CRSP70_N_sub"/>
</dbReference>
<dbReference type="Pfam" id="PF08711">
    <property type="entry name" value="Med26"/>
    <property type="match status" value="1"/>
</dbReference>
<evidence type="ECO:0000256" key="1">
    <source>
        <dbReference type="ARBA" id="ARBA00004123"/>
    </source>
</evidence>
<keyword evidence="6" id="KW-1185">Reference proteome</keyword>
<gene>
    <name evidence="5" type="ORF">Pcinc_005717</name>
</gene>
<comment type="subcellular location">
    <subcellularLocation>
        <location evidence="1 3">Nucleus</location>
    </subcellularLocation>
</comment>
<evidence type="ECO:0000256" key="3">
    <source>
        <dbReference type="PROSITE-ProRule" id="PRU00649"/>
    </source>
</evidence>
<dbReference type="InterPro" id="IPR017923">
    <property type="entry name" value="TFIIS_N"/>
</dbReference>
<sequence>MTGNSDFAVPHLTNMGCEEEVLKIKKKPDTMSQALDKLKTLQGLQINFQFLFKTRIGVSVNALRKASTNEEVISTAKNLIKTWKKFVLDKKDKDKESMEEKKDKNE</sequence>
<feature type="domain" description="TFIIS N-terminal" evidence="4">
    <location>
        <begin position="19"/>
        <end position="90"/>
    </location>
</feature>
<evidence type="ECO:0000313" key="6">
    <source>
        <dbReference type="Proteomes" id="UP001286313"/>
    </source>
</evidence>
<keyword evidence="2 3" id="KW-0539">Nucleus</keyword>
<reference evidence="5" key="1">
    <citation type="submission" date="2023-10" db="EMBL/GenBank/DDBJ databases">
        <title>Genome assemblies of two species of porcelain crab, Petrolisthes cinctipes and Petrolisthes manimaculis (Anomura: Porcellanidae).</title>
        <authorList>
            <person name="Angst P."/>
        </authorList>
    </citation>
    <scope>NUCLEOTIDE SEQUENCE</scope>
    <source>
        <strain evidence="5">PB745_01</strain>
        <tissue evidence="5">Gill</tissue>
    </source>
</reference>
<evidence type="ECO:0000259" key="4">
    <source>
        <dbReference type="PROSITE" id="PS51319"/>
    </source>
</evidence>